<gene>
    <name evidence="1" type="ORF">Tci_051998</name>
</gene>
<comment type="caution">
    <text evidence="1">The sequence shown here is derived from an EMBL/GenBank/DDBJ whole genome shotgun (WGS) entry which is preliminary data.</text>
</comment>
<accession>A0A6L2N1G6</accession>
<evidence type="ECO:0000313" key="1">
    <source>
        <dbReference type="EMBL" id="GEU80020.1"/>
    </source>
</evidence>
<proteinExistence type="predicted"/>
<dbReference type="AlphaFoldDB" id="A0A6L2N1G6"/>
<protein>
    <submittedName>
        <fullName evidence="1">Uncharacterized protein</fullName>
    </submittedName>
</protein>
<name>A0A6L2N1G6_TANCI</name>
<feature type="non-terminal residue" evidence="1">
    <location>
        <position position="1"/>
    </location>
</feature>
<dbReference type="EMBL" id="BKCJ010007994">
    <property type="protein sequence ID" value="GEU80020.1"/>
    <property type="molecule type" value="Genomic_DNA"/>
</dbReference>
<organism evidence="1">
    <name type="scientific">Tanacetum cinerariifolium</name>
    <name type="common">Dalmatian daisy</name>
    <name type="synonym">Chrysanthemum cinerariifolium</name>
    <dbReference type="NCBI Taxonomy" id="118510"/>
    <lineage>
        <taxon>Eukaryota</taxon>
        <taxon>Viridiplantae</taxon>
        <taxon>Streptophyta</taxon>
        <taxon>Embryophyta</taxon>
        <taxon>Tracheophyta</taxon>
        <taxon>Spermatophyta</taxon>
        <taxon>Magnoliopsida</taxon>
        <taxon>eudicotyledons</taxon>
        <taxon>Gunneridae</taxon>
        <taxon>Pentapetalae</taxon>
        <taxon>asterids</taxon>
        <taxon>campanulids</taxon>
        <taxon>Asterales</taxon>
        <taxon>Asteraceae</taxon>
        <taxon>Asteroideae</taxon>
        <taxon>Anthemideae</taxon>
        <taxon>Anthemidinae</taxon>
        <taxon>Tanacetum</taxon>
    </lineage>
</organism>
<sequence>IFKVYTQESGDGKMEESNKDESNKVPIDGNEVVLYLAGTRFDRYNGSAQASFQTACPADWGYYAYATLAWIGVQLEDQEPTLLNLKALHILRDQACTGRDCIGGLLMVVVAPRLKVVGSSGQ</sequence>
<reference evidence="1" key="1">
    <citation type="journal article" date="2019" name="Sci. Rep.">
        <title>Draft genome of Tanacetum cinerariifolium, the natural source of mosquito coil.</title>
        <authorList>
            <person name="Yamashiro T."/>
            <person name="Shiraishi A."/>
            <person name="Satake H."/>
            <person name="Nakayama K."/>
        </authorList>
    </citation>
    <scope>NUCLEOTIDE SEQUENCE</scope>
</reference>